<dbReference type="AlphaFoldDB" id="A0A4Y9XLV4"/>
<dbReference type="Proteomes" id="UP000298390">
    <property type="component" value="Unassembled WGS sequence"/>
</dbReference>
<feature type="compositionally biased region" description="Low complexity" evidence="1">
    <location>
        <begin position="13"/>
        <end position="24"/>
    </location>
</feature>
<reference evidence="2 3" key="1">
    <citation type="submission" date="2019-01" db="EMBL/GenBank/DDBJ databases">
        <title>Genome sequencing of the rare red list fungi Fomitopsis rosea.</title>
        <authorList>
            <person name="Buettner E."/>
            <person name="Kellner H."/>
        </authorList>
    </citation>
    <scope>NUCLEOTIDE SEQUENCE [LARGE SCALE GENOMIC DNA]</scope>
    <source>
        <strain evidence="2 3">DSM 105464</strain>
    </source>
</reference>
<evidence type="ECO:0000313" key="2">
    <source>
        <dbReference type="EMBL" id="TFY51055.1"/>
    </source>
</evidence>
<evidence type="ECO:0000313" key="3">
    <source>
        <dbReference type="Proteomes" id="UP000298390"/>
    </source>
</evidence>
<gene>
    <name evidence="2" type="ORF">EVJ58_g10761</name>
</gene>
<sequence>MPHIKQARRRESSSSPKSSTGLSPLKKRARHGVGNAARVNVAPEDKAVEHALTALKVVNNAIPPSGILPVAIQRKAWPGLAEFETWVHFGDTFSVDDEDVWVRTIYLAPQSATADVKVYATDAARVEDDVPDQVGQVLGIQASPKDALDPDKTLYVFWMGCYDCLEPDDSEEGGLEHLVGMLIDHVQFLYSANARCFLIIDVPAVDRAPAHWEDADRVRGQISDWNELLRESVCAFAEEEEYSDVSLFVFSSHKMLSDLLDDVEEFGFDEEDERRVNGKIWVDREDVTVSKEVHRLLADKMQLAITLAEE</sequence>
<dbReference type="Gene3D" id="3.40.50.1110">
    <property type="entry name" value="SGNH hydrolase"/>
    <property type="match status" value="1"/>
</dbReference>
<comment type="caution">
    <text evidence="2">The sequence shown here is derived from an EMBL/GenBank/DDBJ whole genome shotgun (WGS) entry which is preliminary data.</text>
</comment>
<organism evidence="2 3">
    <name type="scientific">Rhodofomes roseus</name>
    <dbReference type="NCBI Taxonomy" id="34475"/>
    <lineage>
        <taxon>Eukaryota</taxon>
        <taxon>Fungi</taxon>
        <taxon>Dikarya</taxon>
        <taxon>Basidiomycota</taxon>
        <taxon>Agaricomycotina</taxon>
        <taxon>Agaricomycetes</taxon>
        <taxon>Polyporales</taxon>
        <taxon>Rhodofomes</taxon>
    </lineage>
</organism>
<accession>A0A4Y9XLV4</accession>
<evidence type="ECO:0000256" key="1">
    <source>
        <dbReference type="SAM" id="MobiDB-lite"/>
    </source>
</evidence>
<feature type="region of interest" description="Disordered" evidence="1">
    <location>
        <begin position="1"/>
        <end position="38"/>
    </location>
</feature>
<dbReference type="InterPro" id="IPR036514">
    <property type="entry name" value="SGNH_hydro_sf"/>
</dbReference>
<proteinExistence type="predicted"/>
<dbReference type="EMBL" id="SEKV01001294">
    <property type="protein sequence ID" value="TFY51055.1"/>
    <property type="molecule type" value="Genomic_DNA"/>
</dbReference>
<name>A0A4Y9XLV4_9APHY</name>
<protein>
    <submittedName>
        <fullName evidence="2">Uncharacterized protein</fullName>
    </submittedName>
</protein>